<dbReference type="SUPFAM" id="SSF54523">
    <property type="entry name" value="Pili subunits"/>
    <property type="match status" value="1"/>
</dbReference>
<dbReference type="InterPro" id="IPR045584">
    <property type="entry name" value="Pilin-like"/>
</dbReference>
<keyword evidence="2" id="KW-0812">Transmembrane</keyword>
<dbReference type="AlphaFoldDB" id="A0A085JDC7"/>
<keyword evidence="2" id="KW-1133">Transmembrane helix</keyword>
<dbReference type="OrthoDB" id="6045457at2"/>
<dbReference type="InterPro" id="IPR014911">
    <property type="entry name" value="PilS_N"/>
</dbReference>
<sequence length="193" mass="20252">MTTATRIHRGAISLFEAGIWITISLIVLVIGISVGGGLFSRNDTSTEMGNISELITNTRNMLKVGGSYQFASDREMTGALIRFGGAPGNMTIRGDKNSGQAILSNVWGKNVTLVPDNVQGEGSDSGFILRYEGVPSEACTTLATKLGSTSLIDHISINGHRYTSSQGAGEAAADCQSAGGGKDDNRLEFFSAN</sequence>
<protein>
    <recommendedName>
        <fullName evidence="3">Type 4 secretion system PilS N-terminal domain-containing protein</fullName>
    </recommendedName>
</protein>
<dbReference type="Proteomes" id="UP000028602">
    <property type="component" value="Unassembled WGS sequence"/>
</dbReference>
<dbReference type="Gene3D" id="3.30.1690.10">
    <property type="entry name" value="TcpA-like pilin"/>
    <property type="match status" value="1"/>
</dbReference>
<keyword evidence="2" id="KW-0472">Membrane</keyword>
<evidence type="ECO:0000256" key="1">
    <source>
        <dbReference type="ARBA" id="ARBA00004370"/>
    </source>
</evidence>
<keyword evidence="5" id="KW-1185">Reference proteome</keyword>
<evidence type="ECO:0000313" key="4">
    <source>
        <dbReference type="EMBL" id="KFD18473.1"/>
    </source>
</evidence>
<evidence type="ECO:0000313" key="5">
    <source>
        <dbReference type="Proteomes" id="UP000028602"/>
    </source>
</evidence>
<feature type="domain" description="Type 4 secretion system PilS N-terminal" evidence="3">
    <location>
        <begin position="42"/>
        <end position="189"/>
    </location>
</feature>
<dbReference type="EMBL" id="JMPR01000038">
    <property type="protein sequence ID" value="KFD18473.1"/>
    <property type="molecule type" value="Genomic_DNA"/>
</dbReference>
<gene>
    <name evidence="4" type="ORF">GTPT_2663</name>
</gene>
<feature type="transmembrane region" description="Helical" evidence="2">
    <location>
        <begin position="17"/>
        <end position="39"/>
    </location>
</feature>
<dbReference type="GO" id="GO:0016020">
    <property type="term" value="C:membrane"/>
    <property type="evidence" value="ECO:0007669"/>
    <property type="project" value="UniProtKB-SubCell"/>
</dbReference>
<organism evidence="4 5">
    <name type="scientific">Tatumella ptyseos ATCC 33301</name>
    <dbReference type="NCBI Taxonomy" id="1005995"/>
    <lineage>
        <taxon>Bacteria</taxon>
        <taxon>Pseudomonadati</taxon>
        <taxon>Pseudomonadota</taxon>
        <taxon>Gammaproteobacteria</taxon>
        <taxon>Enterobacterales</taxon>
        <taxon>Erwiniaceae</taxon>
        <taxon>Tatumella</taxon>
    </lineage>
</organism>
<comment type="caution">
    <text evidence="4">The sequence shown here is derived from an EMBL/GenBank/DDBJ whole genome shotgun (WGS) entry which is preliminary data.</text>
</comment>
<proteinExistence type="predicted"/>
<dbReference type="eggNOG" id="ENOG502Z8DW">
    <property type="taxonomic scope" value="Bacteria"/>
</dbReference>
<accession>A0A085JDC7</accession>
<comment type="subcellular location">
    <subcellularLocation>
        <location evidence="1">Membrane</location>
    </subcellularLocation>
</comment>
<name>A0A085JDC7_9GAMM</name>
<dbReference type="Pfam" id="PF08805">
    <property type="entry name" value="PilS"/>
    <property type="match status" value="1"/>
</dbReference>
<evidence type="ECO:0000259" key="3">
    <source>
        <dbReference type="Pfam" id="PF08805"/>
    </source>
</evidence>
<evidence type="ECO:0000256" key="2">
    <source>
        <dbReference type="SAM" id="Phobius"/>
    </source>
</evidence>
<reference evidence="4 5" key="1">
    <citation type="submission" date="2014-05" db="EMBL/GenBank/DDBJ databases">
        <title>ATOL: Assembling a taxonomically balanced genome-scale reconstruction of the evolutionary history of the Enterobacteriaceae.</title>
        <authorList>
            <person name="Plunkett G.III."/>
            <person name="Neeno-Eckwall E.C."/>
            <person name="Glasner J.D."/>
            <person name="Perna N.T."/>
        </authorList>
    </citation>
    <scope>NUCLEOTIDE SEQUENCE [LARGE SCALE GENOMIC DNA]</scope>
    <source>
        <strain evidence="4 5">ATCC 33301</strain>
    </source>
</reference>
<dbReference type="RefSeq" id="WP_025901718.1">
    <property type="nucleotide sequence ID" value="NZ_ATMJ01000001.1"/>
</dbReference>